<name>A0A316V0R1_9BASI</name>
<dbReference type="STRING" id="1569628.A0A316V0R1"/>
<evidence type="ECO:0000259" key="2">
    <source>
        <dbReference type="Pfam" id="PF09994"/>
    </source>
</evidence>
<sequence>MVLRRIPATVEAVADSTTASTPPPRVICLLCDGTGDMFDGDNSNVVKLFQALRKDDPRQLCYYQCGVGTYTSSAKSSLKTGFSAALDMAIGSSLGTHVKEAYQFLMQTYREGDKISVLGFSRGAYTARALCGMLTKVGLLPRHNIAQLPFAYDWYCDDSAYGWQMSADFKRTFSIDVNVHFLGCWDTVASVGVIPRILPLAKSDNSSVAFFRHALALDERRAKFKANHWYQRHPAKAKKGSTHVDSSGRESSYGVYGTFDLEGLYDNAEQGAPPAKTTKAQQSQQMSPSTTDPSSLATSNSSTTLRDANTAEDLGDSKRKVKKSQRQLNLIKEFKEKDAREWGRPPFQTDVEEVWFAGSHADVGGGAVPNSERHQASRIPLRWMIRETFKCNTGLLYRTDVLAEHGLDVETLYPKVLPRSEPAVGPSPNYLERHARGDLPTLDSRRSMVRGAHEDYFDSIASLNDQLKQAKVWWILELAWPIKYRIQDKETGIWRKKIGLNRGRYRTVRETEPKMHFSVRQRERWAKEGYRVKATADDEAIWQIVH</sequence>
<dbReference type="PANTHER" id="PTHR33840">
    <property type="match status" value="1"/>
</dbReference>
<reference evidence="3 4" key="1">
    <citation type="journal article" date="2018" name="Mol. Biol. Evol.">
        <title>Broad Genomic Sampling Reveals a Smut Pathogenic Ancestry of the Fungal Clade Ustilaginomycotina.</title>
        <authorList>
            <person name="Kijpornyongpan T."/>
            <person name="Mondo S.J."/>
            <person name="Barry K."/>
            <person name="Sandor L."/>
            <person name="Lee J."/>
            <person name="Lipzen A."/>
            <person name="Pangilinan J."/>
            <person name="LaButti K."/>
            <person name="Hainaut M."/>
            <person name="Henrissat B."/>
            <person name="Grigoriev I.V."/>
            <person name="Spatafora J.W."/>
            <person name="Aime M.C."/>
        </authorList>
    </citation>
    <scope>NUCLEOTIDE SEQUENCE [LARGE SCALE GENOMIC DNA]</scope>
    <source>
        <strain evidence="3 4">MCA 5214</strain>
    </source>
</reference>
<dbReference type="Proteomes" id="UP000245884">
    <property type="component" value="Unassembled WGS sequence"/>
</dbReference>
<evidence type="ECO:0000313" key="4">
    <source>
        <dbReference type="Proteomes" id="UP000245884"/>
    </source>
</evidence>
<evidence type="ECO:0000313" key="3">
    <source>
        <dbReference type="EMBL" id="PWN31140.1"/>
    </source>
</evidence>
<dbReference type="PANTHER" id="PTHR33840:SF2">
    <property type="entry name" value="TLE1 PHOSPHOLIPASE DOMAIN-CONTAINING PROTEIN"/>
    <property type="match status" value="1"/>
</dbReference>
<feature type="compositionally biased region" description="Polar residues" evidence="1">
    <location>
        <begin position="278"/>
        <end position="290"/>
    </location>
</feature>
<dbReference type="Pfam" id="PF09994">
    <property type="entry name" value="T6SS_Tle1-like_cat"/>
    <property type="match status" value="1"/>
</dbReference>
<dbReference type="OrthoDB" id="3162439at2759"/>
<keyword evidence="4" id="KW-1185">Reference proteome</keyword>
<proteinExistence type="predicted"/>
<dbReference type="SUPFAM" id="SSF53474">
    <property type="entry name" value="alpha/beta-Hydrolases"/>
    <property type="match status" value="1"/>
</dbReference>
<dbReference type="AlphaFoldDB" id="A0A316V0R1"/>
<feature type="domain" description="T6SS Phospholipase effector Tle1-like catalytic" evidence="2">
    <location>
        <begin position="26"/>
        <end position="387"/>
    </location>
</feature>
<evidence type="ECO:0000256" key="1">
    <source>
        <dbReference type="SAM" id="MobiDB-lite"/>
    </source>
</evidence>
<feature type="region of interest" description="Disordered" evidence="1">
    <location>
        <begin position="267"/>
        <end position="322"/>
    </location>
</feature>
<dbReference type="InterPro" id="IPR018712">
    <property type="entry name" value="Tle1-like_cat"/>
</dbReference>
<dbReference type="InterPro" id="IPR029058">
    <property type="entry name" value="AB_hydrolase_fold"/>
</dbReference>
<organism evidence="3 4">
    <name type="scientific">Jaminaea rosea</name>
    <dbReference type="NCBI Taxonomy" id="1569628"/>
    <lineage>
        <taxon>Eukaryota</taxon>
        <taxon>Fungi</taxon>
        <taxon>Dikarya</taxon>
        <taxon>Basidiomycota</taxon>
        <taxon>Ustilaginomycotina</taxon>
        <taxon>Exobasidiomycetes</taxon>
        <taxon>Microstromatales</taxon>
        <taxon>Microstromatales incertae sedis</taxon>
        <taxon>Jaminaea</taxon>
    </lineage>
</organism>
<protein>
    <recommendedName>
        <fullName evidence="2">T6SS Phospholipase effector Tle1-like catalytic domain-containing protein</fullName>
    </recommendedName>
</protein>
<dbReference type="RefSeq" id="XP_025365752.1">
    <property type="nucleotide sequence ID" value="XM_025507635.1"/>
</dbReference>
<accession>A0A316V0R1</accession>
<dbReference type="EMBL" id="KZ819662">
    <property type="protein sequence ID" value="PWN31140.1"/>
    <property type="molecule type" value="Genomic_DNA"/>
</dbReference>
<dbReference type="GeneID" id="37029458"/>
<feature type="compositionally biased region" description="Low complexity" evidence="1">
    <location>
        <begin position="291"/>
        <end position="304"/>
    </location>
</feature>
<gene>
    <name evidence="3" type="ORF">BDZ90DRAFT_248796</name>
</gene>